<proteinExistence type="predicted"/>
<evidence type="ECO:0000313" key="2">
    <source>
        <dbReference type="EMBL" id="TEB09446.1"/>
    </source>
</evidence>
<gene>
    <name evidence="2" type="ORF">Pmgp_03156</name>
</gene>
<organism evidence="2 3">
    <name type="scientific">Pelotomaculum propionicicum</name>
    <dbReference type="NCBI Taxonomy" id="258475"/>
    <lineage>
        <taxon>Bacteria</taxon>
        <taxon>Bacillati</taxon>
        <taxon>Bacillota</taxon>
        <taxon>Clostridia</taxon>
        <taxon>Eubacteriales</taxon>
        <taxon>Desulfotomaculaceae</taxon>
        <taxon>Pelotomaculum</taxon>
    </lineage>
</organism>
<keyword evidence="1" id="KW-0472">Membrane</keyword>
<protein>
    <submittedName>
        <fullName evidence="2">Uncharacterized protein</fullName>
    </submittedName>
</protein>
<dbReference type="OrthoDB" id="9932748at2"/>
<name>A0A4Y7RKU3_9FIRM</name>
<dbReference type="AlphaFoldDB" id="A0A4Y7RKU3"/>
<sequence length="61" mass="7319">MEKKNKVEVRKWPWTIWVIVVLGFIVFALPISENAKFALAVVLYLVFLFVYFRYVHKRKSS</sequence>
<keyword evidence="3" id="KW-1185">Reference proteome</keyword>
<reference evidence="2 3" key="1">
    <citation type="journal article" date="2018" name="Environ. Microbiol.">
        <title>Novel energy conservation strategies and behaviour of Pelotomaculum schinkii driving syntrophic propionate catabolism.</title>
        <authorList>
            <person name="Hidalgo-Ahumada C.A.P."/>
            <person name="Nobu M.K."/>
            <person name="Narihiro T."/>
            <person name="Tamaki H."/>
            <person name="Liu W.T."/>
            <person name="Kamagata Y."/>
            <person name="Stams A.J.M."/>
            <person name="Imachi H."/>
            <person name="Sousa D.Z."/>
        </authorList>
    </citation>
    <scope>NUCLEOTIDE SEQUENCE [LARGE SCALE GENOMIC DNA]</scope>
    <source>
        <strain evidence="2 3">MGP</strain>
    </source>
</reference>
<accession>A0A4Y7RKU3</accession>
<dbReference type="EMBL" id="QFFZ01000048">
    <property type="protein sequence ID" value="TEB09446.1"/>
    <property type="molecule type" value="Genomic_DNA"/>
</dbReference>
<dbReference type="Proteomes" id="UP000297597">
    <property type="component" value="Unassembled WGS sequence"/>
</dbReference>
<feature type="transmembrane region" description="Helical" evidence="1">
    <location>
        <begin position="12"/>
        <end position="31"/>
    </location>
</feature>
<feature type="transmembrane region" description="Helical" evidence="1">
    <location>
        <begin position="37"/>
        <end position="55"/>
    </location>
</feature>
<evidence type="ECO:0000313" key="3">
    <source>
        <dbReference type="Proteomes" id="UP000297597"/>
    </source>
</evidence>
<evidence type="ECO:0000256" key="1">
    <source>
        <dbReference type="SAM" id="Phobius"/>
    </source>
</evidence>
<dbReference type="RefSeq" id="WP_134215059.1">
    <property type="nucleotide sequence ID" value="NZ_QFFZ01000048.1"/>
</dbReference>
<keyword evidence="1" id="KW-0812">Transmembrane</keyword>
<keyword evidence="1" id="KW-1133">Transmembrane helix</keyword>
<comment type="caution">
    <text evidence="2">The sequence shown here is derived from an EMBL/GenBank/DDBJ whole genome shotgun (WGS) entry which is preliminary data.</text>
</comment>